<proteinExistence type="predicted"/>
<reference evidence="1" key="2">
    <citation type="journal article" date="2015" name="Fish Shellfish Immunol.">
        <title>Early steps in the European eel (Anguilla anguilla)-Vibrio vulnificus interaction in the gills: Role of the RtxA13 toxin.</title>
        <authorList>
            <person name="Callol A."/>
            <person name="Pajuelo D."/>
            <person name="Ebbesson L."/>
            <person name="Teles M."/>
            <person name="MacKenzie S."/>
            <person name="Amaro C."/>
        </authorList>
    </citation>
    <scope>NUCLEOTIDE SEQUENCE</scope>
</reference>
<sequence>MGNLVLERFCQVLHCC</sequence>
<protein>
    <submittedName>
        <fullName evidence="1">Uncharacterized protein</fullName>
    </submittedName>
</protein>
<dbReference type="EMBL" id="GBXM01043439">
    <property type="protein sequence ID" value="JAH65138.1"/>
    <property type="molecule type" value="Transcribed_RNA"/>
</dbReference>
<organism evidence="1">
    <name type="scientific">Anguilla anguilla</name>
    <name type="common">European freshwater eel</name>
    <name type="synonym">Muraena anguilla</name>
    <dbReference type="NCBI Taxonomy" id="7936"/>
    <lineage>
        <taxon>Eukaryota</taxon>
        <taxon>Metazoa</taxon>
        <taxon>Chordata</taxon>
        <taxon>Craniata</taxon>
        <taxon>Vertebrata</taxon>
        <taxon>Euteleostomi</taxon>
        <taxon>Actinopterygii</taxon>
        <taxon>Neopterygii</taxon>
        <taxon>Teleostei</taxon>
        <taxon>Anguilliformes</taxon>
        <taxon>Anguillidae</taxon>
        <taxon>Anguilla</taxon>
    </lineage>
</organism>
<reference evidence="1" key="1">
    <citation type="submission" date="2014-11" db="EMBL/GenBank/DDBJ databases">
        <authorList>
            <person name="Amaro Gonzalez C."/>
        </authorList>
    </citation>
    <scope>NUCLEOTIDE SEQUENCE</scope>
</reference>
<accession>A0A0E9UJH0</accession>
<evidence type="ECO:0000313" key="1">
    <source>
        <dbReference type="EMBL" id="JAH65138.1"/>
    </source>
</evidence>
<name>A0A0E9UJH0_ANGAN</name>
<dbReference type="AlphaFoldDB" id="A0A0E9UJH0"/>